<evidence type="ECO:0000313" key="1">
    <source>
        <dbReference type="EMBL" id="PAQ12140.1"/>
    </source>
</evidence>
<proteinExistence type="predicted"/>
<dbReference type="InterPro" id="IPR029063">
    <property type="entry name" value="SAM-dependent_MTases_sf"/>
</dbReference>
<reference evidence="1 2" key="1">
    <citation type="submission" date="2017-08" db="EMBL/GenBank/DDBJ databases">
        <title>Mesorhizobium wenxinae sp. nov., a novel rhizobial species isolated from root nodules of chickpea (Cicer arietinum L.).</title>
        <authorList>
            <person name="Zhang J."/>
        </authorList>
    </citation>
    <scope>NUCLEOTIDE SEQUENCE [LARGE SCALE GENOMIC DNA]</scope>
    <source>
        <strain evidence="1 2">SDW018</strain>
    </source>
</reference>
<dbReference type="Pfam" id="PF13489">
    <property type="entry name" value="Methyltransf_23"/>
    <property type="match status" value="1"/>
</dbReference>
<evidence type="ECO:0008006" key="3">
    <source>
        <dbReference type="Google" id="ProtNLM"/>
    </source>
</evidence>
<dbReference type="SUPFAM" id="SSF53335">
    <property type="entry name" value="S-adenosyl-L-methionine-dependent methyltransferases"/>
    <property type="match status" value="1"/>
</dbReference>
<name>A0A271LXP4_9HYPH</name>
<protein>
    <recommendedName>
        <fullName evidence="3">Methyltransferase type 11 domain-containing protein</fullName>
    </recommendedName>
</protein>
<comment type="caution">
    <text evidence="1">The sequence shown here is derived from an EMBL/GenBank/DDBJ whole genome shotgun (WGS) entry which is preliminary data.</text>
</comment>
<evidence type="ECO:0000313" key="2">
    <source>
        <dbReference type="Proteomes" id="UP000216442"/>
    </source>
</evidence>
<gene>
    <name evidence="1" type="ORF">CIT26_01885</name>
</gene>
<dbReference type="EMBL" id="NPKJ01000007">
    <property type="protein sequence ID" value="PAQ12140.1"/>
    <property type="molecule type" value="Genomic_DNA"/>
</dbReference>
<dbReference type="Proteomes" id="UP000216442">
    <property type="component" value="Unassembled WGS sequence"/>
</dbReference>
<dbReference type="AlphaFoldDB" id="A0A271LXP4"/>
<accession>A0A271LXP4</accession>
<keyword evidence="2" id="KW-1185">Reference proteome</keyword>
<dbReference type="OrthoDB" id="9777830at2"/>
<dbReference type="Gene3D" id="3.40.50.150">
    <property type="entry name" value="Vaccinia Virus protein VP39"/>
    <property type="match status" value="1"/>
</dbReference>
<dbReference type="RefSeq" id="WP_095490983.1">
    <property type="nucleotide sequence ID" value="NZ_NPKJ01000007.1"/>
</dbReference>
<sequence>MRQRRAVPRVWDTDWLILRALARLLREEASAHVRQGSLMVDLGCGDMPYADMMRQMNIDYCGADIGGDGFLQIDEQGRVPLADGAAGAVLSVQVLEHVRDLDAYCGEIRRLLRDDGVLLLSTHGTWLYHPHPEDHRRWTRTGLIVDLANRGLEVEDVHAIVGPLATTTLIRSTGFSFILRRVPIIGGILASSLAVLMNLRAQLEDRITPAHIRDDDACVFLVRARKAAA</sequence>
<organism evidence="1 2">
    <name type="scientific">Mesorhizobium temperatum</name>
    <dbReference type="NCBI Taxonomy" id="241416"/>
    <lineage>
        <taxon>Bacteria</taxon>
        <taxon>Pseudomonadati</taxon>
        <taxon>Pseudomonadota</taxon>
        <taxon>Alphaproteobacteria</taxon>
        <taxon>Hyphomicrobiales</taxon>
        <taxon>Phyllobacteriaceae</taxon>
        <taxon>Mesorhizobium</taxon>
    </lineage>
</organism>